<dbReference type="PANTHER" id="PTHR13395">
    <property type="entry name" value="SISTER CHROMATID COHESION PROTEIN DCC1-RELATED"/>
    <property type="match status" value="1"/>
</dbReference>
<dbReference type="AlphaFoldDB" id="A0A6A5VXI5"/>
<evidence type="ECO:0000256" key="2">
    <source>
        <dbReference type="ARBA" id="ARBA00022705"/>
    </source>
</evidence>
<accession>A0A6A5VXI5</accession>
<dbReference type="OrthoDB" id="5199543at2759"/>
<evidence type="ECO:0000313" key="5">
    <source>
        <dbReference type="Proteomes" id="UP000799779"/>
    </source>
</evidence>
<dbReference type="GO" id="GO:0006260">
    <property type="term" value="P:DNA replication"/>
    <property type="evidence" value="ECO:0007669"/>
    <property type="project" value="UniProtKB-KW"/>
</dbReference>
<sequence>MATQQSDGGVRFSVAHDLQQYRLLELPAELLELIDAANPPLLSIKSAAPGAPSAKPAYAVLCTPNKTYQLRQVQTSNSLFVAQPVLEAHGNEEIPAPTTRAVASCTATLELHPADTPPDAFLEEVLPVYDIVDKEVDATGNGKSKAVVLADIPLSEGQCEQAWKELMAFEFAGSSYRPSANTLVQVWKSIHDAALAEGIKLDQQFLTDTLLSALDDEGYPPSLIVAVLTGLATAEQDPAGSWSCLDRSRAVHFVGTTLLEAKRGGADYLTAEFLDTWREHVPDAWQRDAELAAIEGLYELPTSTTVAIRGGIASTTKTAAATAKPGSSSSRKWHEKFGRARQR</sequence>
<gene>
    <name evidence="4" type="ORF">P154DRAFT_539596</name>
</gene>
<dbReference type="GO" id="GO:0000775">
    <property type="term" value="C:chromosome, centromeric region"/>
    <property type="evidence" value="ECO:0007669"/>
    <property type="project" value="TreeGrafter"/>
</dbReference>
<feature type="compositionally biased region" description="Basic residues" evidence="3">
    <location>
        <begin position="331"/>
        <end position="343"/>
    </location>
</feature>
<evidence type="ECO:0008006" key="6">
    <source>
        <dbReference type="Google" id="ProtNLM"/>
    </source>
</evidence>
<organism evidence="4 5">
    <name type="scientific">Amniculicola lignicola CBS 123094</name>
    <dbReference type="NCBI Taxonomy" id="1392246"/>
    <lineage>
        <taxon>Eukaryota</taxon>
        <taxon>Fungi</taxon>
        <taxon>Dikarya</taxon>
        <taxon>Ascomycota</taxon>
        <taxon>Pezizomycotina</taxon>
        <taxon>Dothideomycetes</taxon>
        <taxon>Pleosporomycetidae</taxon>
        <taxon>Pleosporales</taxon>
        <taxon>Amniculicolaceae</taxon>
        <taxon>Amniculicola</taxon>
    </lineage>
</organism>
<comment type="similarity">
    <text evidence="1">Belongs to the DCC1 family.</text>
</comment>
<dbReference type="GO" id="GO:0000785">
    <property type="term" value="C:chromatin"/>
    <property type="evidence" value="ECO:0007669"/>
    <property type="project" value="TreeGrafter"/>
</dbReference>
<dbReference type="Pfam" id="PF09724">
    <property type="entry name" value="Dcc1"/>
    <property type="match status" value="1"/>
</dbReference>
<name>A0A6A5VXI5_9PLEO</name>
<evidence type="ECO:0000313" key="4">
    <source>
        <dbReference type="EMBL" id="KAF1994452.1"/>
    </source>
</evidence>
<dbReference type="Proteomes" id="UP000799779">
    <property type="component" value="Unassembled WGS sequence"/>
</dbReference>
<feature type="compositionally biased region" description="Low complexity" evidence="3">
    <location>
        <begin position="317"/>
        <end position="330"/>
    </location>
</feature>
<reference evidence="4" key="1">
    <citation type="journal article" date="2020" name="Stud. Mycol.">
        <title>101 Dothideomycetes genomes: a test case for predicting lifestyles and emergence of pathogens.</title>
        <authorList>
            <person name="Haridas S."/>
            <person name="Albert R."/>
            <person name="Binder M."/>
            <person name="Bloem J."/>
            <person name="Labutti K."/>
            <person name="Salamov A."/>
            <person name="Andreopoulos B."/>
            <person name="Baker S."/>
            <person name="Barry K."/>
            <person name="Bills G."/>
            <person name="Bluhm B."/>
            <person name="Cannon C."/>
            <person name="Castanera R."/>
            <person name="Culley D."/>
            <person name="Daum C."/>
            <person name="Ezra D."/>
            <person name="Gonzalez J."/>
            <person name="Henrissat B."/>
            <person name="Kuo A."/>
            <person name="Liang C."/>
            <person name="Lipzen A."/>
            <person name="Lutzoni F."/>
            <person name="Magnuson J."/>
            <person name="Mondo S."/>
            <person name="Nolan M."/>
            <person name="Ohm R."/>
            <person name="Pangilinan J."/>
            <person name="Park H.-J."/>
            <person name="Ramirez L."/>
            <person name="Alfaro M."/>
            <person name="Sun H."/>
            <person name="Tritt A."/>
            <person name="Yoshinaga Y."/>
            <person name="Zwiers L.-H."/>
            <person name="Turgeon B."/>
            <person name="Goodwin S."/>
            <person name="Spatafora J."/>
            <person name="Crous P."/>
            <person name="Grigoriev I."/>
        </authorList>
    </citation>
    <scope>NUCLEOTIDE SEQUENCE</scope>
    <source>
        <strain evidence="4">CBS 123094</strain>
    </source>
</reference>
<keyword evidence="5" id="KW-1185">Reference proteome</keyword>
<dbReference type="EMBL" id="ML977660">
    <property type="protein sequence ID" value="KAF1994452.1"/>
    <property type="molecule type" value="Genomic_DNA"/>
</dbReference>
<dbReference type="GO" id="GO:0034088">
    <property type="term" value="P:maintenance of mitotic sister chromatid cohesion"/>
    <property type="evidence" value="ECO:0007669"/>
    <property type="project" value="TreeGrafter"/>
</dbReference>
<feature type="region of interest" description="Disordered" evidence="3">
    <location>
        <begin position="317"/>
        <end position="343"/>
    </location>
</feature>
<evidence type="ECO:0000256" key="3">
    <source>
        <dbReference type="SAM" id="MobiDB-lite"/>
    </source>
</evidence>
<proteinExistence type="inferred from homology"/>
<evidence type="ECO:0000256" key="1">
    <source>
        <dbReference type="ARBA" id="ARBA00007017"/>
    </source>
</evidence>
<dbReference type="GO" id="GO:0031390">
    <property type="term" value="C:Ctf18 RFC-like complex"/>
    <property type="evidence" value="ECO:0007669"/>
    <property type="project" value="InterPro"/>
</dbReference>
<protein>
    <recommendedName>
        <fullName evidence="6">Sister chromatid cohesion protein-like protein Dcc1</fullName>
    </recommendedName>
</protein>
<keyword evidence="2" id="KW-0235">DNA replication</keyword>
<dbReference type="PANTHER" id="PTHR13395:SF6">
    <property type="entry name" value="SISTER CHROMATID COHESION PROTEIN DCC1"/>
    <property type="match status" value="1"/>
</dbReference>
<dbReference type="InterPro" id="IPR019128">
    <property type="entry name" value="Dcc1"/>
</dbReference>